<feature type="transmembrane region" description="Helical" evidence="1">
    <location>
        <begin position="91"/>
        <end position="112"/>
    </location>
</feature>
<keyword evidence="1" id="KW-0472">Membrane</keyword>
<dbReference type="InterPro" id="IPR005330">
    <property type="entry name" value="MHYT_dom"/>
</dbReference>
<dbReference type="EMBL" id="JBEFKJ010000018">
    <property type="protein sequence ID" value="KAL2041245.1"/>
    <property type="molecule type" value="Genomic_DNA"/>
</dbReference>
<sequence>MDAGQRISHVVDHSYKAGWIVLAYLISVTGCWTTLELLHRRTSARGYYNWYLLLAAAIVMGGVGIWCMHFIGNLAIVMDVGQSDLQIQYSAGYTVGSFLLPISVLALAFYLFSTSDSVSVLGTIIGGFLTGVAVCGMHYMSQIGLANYAISYSIAYVFGSAIIAIFTSIVALGIFFYMTATWTDSWWKRGLCASLMAVSVSGMHWVSTAGCTYRLTRLELTGNGALGGLSRQATTIVIICLSAGCCISLVALALLGQRSRKLSADRAQQVVLACAFYDMDGKLMVTPEGLLPSRKITDSYAERSFDKVFNVNHPVFCWIFRASRCWPSVSDLLPTLRTHLLSNGPSFSFSDNQSSGAAANDDQFSIMFKELFCVAASDLSALVQVPLESIGVLSGNIMQTGTLKRSTKWKQLQNATKSNELEKAERGQSCTVIGRGQLLFLVRRLNRYESTHLQAVGHRFASVPNVVDFLAQSMEITREELLPRLENMRDNSEKEHFLEPGVHLACFALRPVFQNGFDILVRRDFSYLLPSIQISSSKLEHWQTQIIQQMNNWSASTCCEWLQDRSVFVNRQELEFACQIFDAITSLATKINRSFFQDARLVARPLRAPAASFSDGNAEQEALVIAFRIITDAYQESSLNDNFEFAPSKFFLIQHHTYHNCLDNDIFARRIHREFAALAEDCDDYGFASRVNTRHTTNRYQNPCLDSRRRTYRSSLPARGGRWSAWRRSMGRRPLDDAAPNNSEKNFSSPCAKHILGGIHVSNKVQIDVKEIGSLEDNSTGLELLNMGSSTEASVDVEAPSFADELMIITTDERRRQRSPQRSGLHG</sequence>
<dbReference type="PANTHER" id="PTHR35152">
    <property type="entry name" value="DOMAIN SIGNALLING PROTEIN, PUTATIVE (AFU_ORTHOLOGUE AFUA_5G11310)-RELATED"/>
    <property type="match status" value="1"/>
</dbReference>
<keyword evidence="1" id="KW-1133">Transmembrane helix</keyword>
<feature type="transmembrane region" description="Helical" evidence="1">
    <location>
        <begin position="50"/>
        <end position="71"/>
    </location>
</feature>
<gene>
    <name evidence="3" type="ORF">N7G274_006190</name>
</gene>
<organism evidence="3 4">
    <name type="scientific">Stereocaulon virgatum</name>
    <dbReference type="NCBI Taxonomy" id="373712"/>
    <lineage>
        <taxon>Eukaryota</taxon>
        <taxon>Fungi</taxon>
        <taxon>Dikarya</taxon>
        <taxon>Ascomycota</taxon>
        <taxon>Pezizomycotina</taxon>
        <taxon>Lecanoromycetes</taxon>
        <taxon>OSLEUM clade</taxon>
        <taxon>Lecanoromycetidae</taxon>
        <taxon>Lecanorales</taxon>
        <taxon>Lecanorineae</taxon>
        <taxon>Stereocaulaceae</taxon>
        <taxon>Stereocaulon</taxon>
    </lineage>
</organism>
<evidence type="ECO:0000256" key="1">
    <source>
        <dbReference type="SAM" id="Phobius"/>
    </source>
</evidence>
<accession>A0ABR4A6Z1</accession>
<keyword evidence="4" id="KW-1185">Reference proteome</keyword>
<evidence type="ECO:0000259" key="2">
    <source>
        <dbReference type="PROSITE" id="PS50924"/>
    </source>
</evidence>
<feature type="transmembrane region" description="Helical" evidence="1">
    <location>
        <begin position="235"/>
        <end position="256"/>
    </location>
</feature>
<evidence type="ECO:0000313" key="4">
    <source>
        <dbReference type="Proteomes" id="UP001590950"/>
    </source>
</evidence>
<protein>
    <recommendedName>
        <fullName evidence="2">MHYT domain-containing protein</fullName>
    </recommendedName>
</protein>
<evidence type="ECO:0000313" key="3">
    <source>
        <dbReference type="EMBL" id="KAL2041245.1"/>
    </source>
</evidence>
<proteinExistence type="predicted"/>
<name>A0ABR4A6Z1_9LECA</name>
<reference evidence="3 4" key="1">
    <citation type="submission" date="2024-09" db="EMBL/GenBank/DDBJ databases">
        <title>Rethinking Asexuality: The Enigmatic Case of Functional Sexual Genes in Lepraria (Stereocaulaceae).</title>
        <authorList>
            <person name="Doellman M."/>
            <person name="Sun Y."/>
            <person name="Barcenas-Pena A."/>
            <person name="Lumbsch H.T."/>
            <person name="Grewe F."/>
        </authorList>
    </citation>
    <scope>NUCLEOTIDE SEQUENCE [LARGE SCALE GENOMIC DNA]</scope>
    <source>
        <strain evidence="3 4">Mercado 3170</strain>
    </source>
</reference>
<dbReference type="Proteomes" id="UP001590950">
    <property type="component" value="Unassembled WGS sequence"/>
</dbReference>
<keyword evidence="1" id="KW-0812">Transmembrane</keyword>
<comment type="caution">
    <text evidence="3">The sequence shown here is derived from an EMBL/GenBank/DDBJ whole genome shotgun (WGS) entry which is preliminary data.</text>
</comment>
<feature type="transmembrane region" description="Helical" evidence="1">
    <location>
        <begin position="119"/>
        <end position="141"/>
    </location>
</feature>
<dbReference type="PROSITE" id="PS50924">
    <property type="entry name" value="MHYT"/>
    <property type="match status" value="1"/>
</dbReference>
<feature type="transmembrane region" description="Helical" evidence="1">
    <location>
        <begin position="153"/>
        <end position="178"/>
    </location>
</feature>
<dbReference type="PANTHER" id="PTHR35152:SF1">
    <property type="entry name" value="DOMAIN SIGNALLING PROTEIN, PUTATIVE (AFU_ORTHOLOGUE AFUA_5G11310)-RELATED"/>
    <property type="match status" value="1"/>
</dbReference>
<feature type="transmembrane region" description="Helical" evidence="1">
    <location>
        <begin position="17"/>
        <end position="38"/>
    </location>
</feature>
<feature type="domain" description="MHYT" evidence="2">
    <location>
        <begin position="15"/>
        <end position="214"/>
    </location>
</feature>
<dbReference type="Pfam" id="PF03707">
    <property type="entry name" value="MHYT"/>
    <property type="match status" value="2"/>
</dbReference>
<dbReference type="PROSITE" id="PS51257">
    <property type="entry name" value="PROKAR_LIPOPROTEIN"/>
    <property type="match status" value="1"/>
</dbReference>